<dbReference type="Gene3D" id="3.40.50.300">
    <property type="entry name" value="P-loop containing nucleotide triphosphate hydrolases"/>
    <property type="match status" value="2"/>
</dbReference>
<dbReference type="GO" id="GO:0005524">
    <property type="term" value="F:ATP binding"/>
    <property type="evidence" value="ECO:0007669"/>
    <property type="project" value="UniProtKB-UniRule"/>
</dbReference>
<keyword evidence="1" id="KW-0677">Repeat</keyword>
<proteinExistence type="predicted"/>
<feature type="coiled-coil region" evidence="5">
    <location>
        <begin position="433"/>
        <end position="463"/>
    </location>
</feature>
<gene>
    <name evidence="9" type="ORF">HK100_002719</name>
</gene>
<dbReference type="Gene3D" id="1.10.510.10">
    <property type="entry name" value="Transferase(Phosphotransferase) domain 1"/>
    <property type="match status" value="1"/>
</dbReference>
<evidence type="ECO:0000259" key="8">
    <source>
        <dbReference type="PROSITE" id="PS50893"/>
    </source>
</evidence>
<dbReference type="Pfam" id="PF00005">
    <property type="entry name" value="ABC_tran"/>
    <property type="match status" value="2"/>
</dbReference>
<dbReference type="InterPro" id="IPR027417">
    <property type="entry name" value="P-loop_NTPase"/>
</dbReference>
<dbReference type="InterPro" id="IPR008271">
    <property type="entry name" value="Ser/Thr_kinase_AS"/>
</dbReference>
<feature type="region of interest" description="Disordered" evidence="6">
    <location>
        <begin position="477"/>
        <end position="508"/>
    </location>
</feature>
<feature type="binding site" evidence="4">
    <location>
        <position position="130"/>
    </location>
    <ligand>
        <name>ATP</name>
        <dbReference type="ChEBI" id="CHEBI:30616"/>
    </ligand>
</feature>
<feature type="compositionally biased region" description="Low complexity" evidence="6">
    <location>
        <begin position="619"/>
        <end position="637"/>
    </location>
</feature>
<dbReference type="FunFam" id="3.40.50.300:FF:000011">
    <property type="entry name" value="Putative ABC transporter ATP-binding component"/>
    <property type="match status" value="1"/>
</dbReference>
<accession>A0AAD5TD01</accession>
<dbReference type="SUPFAM" id="SSF56112">
    <property type="entry name" value="Protein kinase-like (PK-like)"/>
    <property type="match status" value="1"/>
</dbReference>
<dbReference type="AlphaFoldDB" id="A0AAD5TD01"/>
<evidence type="ECO:0000313" key="9">
    <source>
        <dbReference type="EMBL" id="KAJ3135402.1"/>
    </source>
</evidence>
<dbReference type="InterPro" id="IPR032781">
    <property type="entry name" value="ABC_tran_Xtn"/>
</dbReference>
<keyword evidence="2 4" id="KW-0547">Nucleotide-binding</keyword>
<protein>
    <submittedName>
        <fullName evidence="9">Uncharacterized protein</fullName>
    </submittedName>
</protein>
<feature type="domain" description="ABC transporter" evidence="8">
    <location>
        <begin position="982"/>
        <end position="1202"/>
    </location>
</feature>
<evidence type="ECO:0000256" key="1">
    <source>
        <dbReference type="ARBA" id="ARBA00022737"/>
    </source>
</evidence>
<evidence type="ECO:0000256" key="3">
    <source>
        <dbReference type="ARBA" id="ARBA00022840"/>
    </source>
</evidence>
<dbReference type="PROSITE" id="PS50893">
    <property type="entry name" value="ABC_TRANSPORTER_2"/>
    <property type="match status" value="2"/>
</dbReference>
<dbReference type="EMBL" id="JADGJH010000164">
    <property type="protein sequence ID" value="KAJ3135402.1"/>
    <property type="molecule type" value="Genomic_DNA"/>
</dbReference>
<dbReference type="GO" id="GO:0004672">
    <property type="term" value="F:protein kinase activity"/>
    <property type="evidence" value="ECO:0007669"/>
    <property type="project" value="InterPro"/>
</dbReference>
<dbReference type="InterPro" id="IPR003593">
    <property type="entry name" value="AAA+_ATPase"/>
</dbReference>
<evidence type="ECO:0000256" key="4">
    <source>
        <dbReference type="PROSITE-ProRule" id="PRU10141"/>
    </source>
</evidence>
<organism evidence="9 10">
    <name type="scientific">Physocladia obscura</name>
    <dbReference type="NCBI Taxonomy" id="109957"/>
    <lineage>
        <taxon>Eukaryota</taxon>
        <taxon>Fungi</taxon>
        <taxon>Fungi incertae sedis</taxon>
        <taxon>Chytridiomycota</taxon>
        <taxon>Chytridiomycota incertae sedis</taxon>
        <taxon>Chytridiomycetes</taxon>
        <taxon>Chytridiales</taxon>
        <taxon>Chytriomycetaceae</taxon>
        <taxon>Physocladia</taxon>
    </lineage>
</organism>
<evidence type="ECO:0000259" key="7">
    <source>
        <dbReference type="PROSITE" id="PS50011"/>
    </source>
</evidence>
<feature type="domain" description="Protein kinase" evidence="7">
    <location>
        <begin position="100"/>
        <end position="419"/>
    </location>
</feature>
<dbReference type="GO" id="GO:0016887">
    <property type="term" value="F:ATP hydrolysis activity"/>
    <property type="evidence" value="ECO:0007669"/>
    <property type="project" value="InterPro"/>
</dbReference>
<evidence type="ECO:0000256" key="5">
    <source>
        <dbReference type="SAM" id="Coils"/>
    </source>
</evidence>
<feature type="coiled-coil region" evidence="5">
    <location>
        <begin position="741"/>
        <end position="768"/>
    </location>
</feature>
<reference evidence="9" key="1">
    <citation type="submission" date="2020-05" db="EMBL/GenBank/DDBJ databases">
        <title>Phylogenomic resolution of chytrid fungi.</title>
        <authorList>
            <person name="Stajich J.E."/>
            <person name="Amses K."/>
            <person name="Simmons R."/>
            <person name="Seto K."/>
            <person name="Myers J."/>
            <person name="Bonds A."/>
            <person name="Quandt C.A."/>
            <person name="Barry K."/>
            <person name="Liu P."/>
            <person name="Grigoriev I."/>
            <person name="Longcore J.E."/>
            <person name="James T.Y."/>
        </authorList>
    </citation>
    <scope>NUCLEOTIDE SEQUENCE</scope>
    <source>
        <strain evidence="9">JEL0513</strain>
    </source>
</reference>
<dbReference type="SMART" id="SM00382">
    <property type="entry name" value="AAA"/>
    <property type="match status" value="2"/>
</dbReference>
<dbReference type="InterPro" id="IPR017871">
    <property type="entry name" value="ABC_transporter-like_CS"/>
</dbReference>
<dbReference type="CDD" id="cd03221">
    <property type="entry name" value="ABCF_EF-3"/>
    <property type="match status" value="2"/>
</dbReference>
<evidence type="ECO:0000256" key="6">
    <source>
        <dbReference type="SAM" id="MobiDB-lite"/>
    </source>
</evidence>
<dbReference type="Pfam" id="PF12848">
    <property type="entry name" value="ABC_tran_Xtn"/>
    <property type="match status" value="1"/>
</dbReference>
<feature type="region of interest" description="Disordered" evidence="6">
    <location>
        <begin position="541"/>
        <end position="590"/>
    </location>
</feature>
<dbReference type="Proteomes" id="UP001211907">
    <property type="component" value="Unassembled WGS sequence"/>
</dbReference>
<feature type="compositionally biased region" description="Low complexity" evidence="6">
    <location>
        <begin position="59"/>
        <end position="84"/>
    </location>
</feature>
<feature type="region of interest" description="Disordered" evidence="6">
    <location>
        <begin position="58"/>
        <end position="90"/>
    </location>
</feature>
<feature type="region of interest" description="Disordered" evidence="6">
    <location>
        <begin position="1"/>
        <end position="35"/>
    </location>
</feature>
<dbReference type="InterPro" id="IPR050611">
    <property type="entry name" value="ABCF"/>
</dbReference>
<dbReference type="SUPFAM" id="SSF52540">
    <property type="entry name" value="P-loop containing nucleoside triphosphate hydrolases"/>
    <property type="match status" value="2"/>
</dbReference>
<dbReference type="Pfam" id="PF00069">
    <property type="entry name" value="Pkinase"/>
    <property type="match status" value="1"/>
</dbReference>
<name>A0AAD5TD01_9FUNG</name>
<comment type="caution">
    <text evidence="9">The sequence shown here is derived from an EMBL/GenBank/DDBJ whole genome shotgun (WGS) entry which is preliminary data.</text>
</comment>
<dbReference type="PROSITE" id="PS00108">
    <property type="entry name" value="PROTEIN_KINASE_ST"/>
    <property type="match status" value="1"/>
</dbReference>
<dbReference type="InterPro" id="IPR017441">
    <property type="entry name" value="Protein_kinase_ATP_BS"/>
</dbReference>
<dbReference type="PROSITE" id="PS50011">
    <property type="entry name" value="PROTEIN_KINASE_DOM"/>
    <property type="match status" value="1"/>
</dbReference>
<dbReference type="PROSITE" id="PS00107">
    <property type="entry name" value="PROTEIN_KINASE_ATP"/>
    <property type="match status" value="1"/>
</dbReference>
<dbReference type="InterPro" id="IPR000719">
    <property type="entry name" value="Prot_kinase_dom"/>
</dbReference>
<feature type="compositionally biased region" description="Polar residues" evidence="6">
    <location>
        <begin position="1"/>
        <end position="10"/>
    </location>
</feature>
<keyword evidence="3 4" id="KW-0067">ATP-binding</keyword>
<sequence length="1204" mass="134364">MSSTPTQLTPSPLARTAAVAGQPAGSSPNAGALLAKQQQQQQYNAMVASGIVPLSAVPQSFSQSPSQQQQQQQQQQQIQSSSSSATKKSSLSHNVVGMHYKVGKKIGEGSFGMVYEGYFGSGLLPCLVKKINLCVFANFSIGVNVINNQPIAIKFEPRKTDVPQLRDEYRTFKILANSVGVPNVYYYGAEGLYNVLCSDLLGPSLEDMFDLCKRKFSIKTVCMTAKQMITRVQTVHERNLIYRDIKPENFLIGRLPRRSELAAKAGNNPDPYGVVSSHSPQNPHPAAQIYIIDFGMAKLYRDPKTKQHIPYREKKSLSGTARYMSINTHLGREQSRRDDLESLGHVFMYFLRGSLPWQGLKAATNKEKYEKIGQKKQSTGIKDLCDGFPEEFSQYMKYCRELKFEETPDYDYLRVLARIGELDDGVFDWMFAIDAQRREKERLREIEREKRERERQYRHQQLAAQQQAANLMQPPVQQLPTSGTPPLAQHYPMSPSPSPVTNPRDAHQSFVSTGGAQQLQQRAGSQLGASRLVMTGTPRAPSPFTTSQPNGIQNADYYGQQPGSPLPISRDPGYMQASNDGAAQSAEPTIKKKKWWKKMFGANKMAPSAKEKKEKKPSKSAAKNAKGKAAAAGTTAPTGVENVAEELRKLVIDPNRSAAGVLTSQKDSRDIKVEGFSLMYYSQILVTDSTLEFNYGRRYGLLGPNGCGKSTFLKCLAAREVPIPDHIDIYLLNEEFPPTEMTALEAVIEFAEKEIKNLEARMEEILSEDPESVLLEDIYERIDSLDAATFEVRAASILHGLGFSAERMKFKTKDLSGGWRMRVSLARALFVKPTLLLLDQPTNHLDLGACVWLEEYLSTYDKCLVCISHSQDFLNNVCTNIVEFNHKKQLVYYGGNFDTYVKTKQELEVNQMKAYEKQQEEIKDIKQFIASCGTYSNLVRQAKSRQKILDKMIEAGLIEKVVKDTNLKFHFNCGGKLPPPVLSFTEVDFSYSGDMSVNPIYKSLNFGVDTDSRIALLGPNGAGKSTLLKLMLGKLSETRGVITRHSHLKFGQYSQHAADQLDLEMSAVDHLRKQFPDMPQDISTWRSHVGRFGLTGNSQLCPIGQLSDGQRARIVFCQLALSSPSIILFDEPTNALDIETIDSLANAINDFEGGVVLVSHDFRLISQVAKQIYVCDKGEVNLWDGSIASYKAALKKEILKNMKK</sequence>
<dbReference type="SMART" id="SM00220">
    <property type="entry name" value="S_TKc"/>
    <property type="match status" value="1"/>
</dbReference>
<dbReference type="PANTHER" id="PTHR19211">
    <property type="entry name" value="ATP-BINDING TRANSPORT PROTEIN-RELATED"/>
    <property type="match status" value="1"/>
</dbReference>
<dbReference type="InterPro" id="IPR011009">
    <property type="entry name" value="Kinase-like_dom_sf"/>
</dbReference>
<keyword evidence="10" id="KW-1185">Reference proteome</keyword>
<dbReference type="InterPro" id="IPR003439">
    <property type="entry name" value="ABC_transporter-like_ATP-bd"/>
</dbReference>
<feature type="domain" description="ABC transporter" evidence="8">
    <location>
        <begin position="671"/>
        <end position="912"/>
    </location>
</feature>
<evidence type="ECO:0000313" key="10">
    <source>
        <dbReference type="Proteomes" id="UP001211907"/>
    </source>
</evidence>
<dbReference type="FunFam" id="3.40.50.300:FF:000549">
    <property type="entry name" value="ABC transporter ATP-binding protein arb1"/>
    <property type="match status" value="1"/>
</dbReference>
<feature type="compositionally biased region" description="Polar residues" evidence="6">
    <location>
        <begin position="543"/>
        <end position="553"/>
    </location>
</feature>
<dbReference type="PROSITE" id="PS00211">
    <property type="entry name" value="ABC_TRANSPORTER_1"/>
    <property type="match status" value="1"/>
</dbReference>
<feature type="region of interest" description="Disordered" evidence="6">
    <location>
        <begin position="603"/>
        <end position="637"/>
    </location>
</feature>
<keyword evidence="5" id="KW-0175">Coiled coil</keyword>
<evidence type="ECO:0000256" key="2">
    <source>
        <dbReference type="ARBA" id="ARBA00022741"/>
    </source>
</evidence>
<dbReference type="PANTHER" id="PTHR19211:SF15">
    <property type="entry name" value="ATP-BINDING CASSETTE SUB-FAMILY F MEMBER 2"/>
    <property type="match status" value="1"/>
</dbReference>